<accession>A0A8S5L8S4</accession>
<reference evidence="1" key="1">
    <citation type="journal article" date="2021" name="Proc. Natl. Acad. Sci. U.S.A.">
        <title>A Catalog of Tens of Thousands of Viruses from Human Metagenomes Reveals Hidden Associations with Chronic Diseases.</title>
        <authorList>
            <person name="Tisza M.J."/>
            <person name="Buck C.B."/>
        </authorList>
    </citation>
    <scope>NUCLEOTIDE SEQUENCE</scope>
    <source>
        <strain evidence="1">Ctj7f2</strain>
    </source>
</reference>
<proteinExistence type="predicted"/>
<name>A0A8S5L8S4_9CAUD</name>
<dbReference type="EMBL" id="BK014656">
    <property type="protein sequence ID" value="DAD66281.1"/>
    <property type="molecule type" value="Genomic_DNA"/>
</dbReference>
<evidence type="ECO:0000313" key="1">
    <source>
        <dbReference type="EMBL" id="DAD66281.1"/>
    </source>
</evidence>
<organism evidence="1">
    <name type="scientific">Siphoviridae sp. ctj7f2</name>
    <dbReference type="NCBI Taxonomy" id="2823593"/>
    <lineage>
        <taxon>Viruses</taxon>
        <taxon>Duplodnaviria</taxon>
        <taxon>Heunggongvirae</taxon>
        <taxon>Uroviricota</taxon>
        <taxon>Caudoviricetes</taxon>
    </lineage>
</organism>
<protein>
    <submittedName>
        <fullName evidence="1">Uncharacterized protein</fullName>
    </submittedName>
</protein>
<sequence>MFVFSTTPHGCEKDHIAPQLCQKKKDTKEKRGVGWCSRFTAYRLAPSVEGHRLSGNTLKVLKSSTYNIHFKSYQVLRV</sequence>